<protein>
    <recommendedName>
        <fullName evidence="4">Secreted protein</fullName>
    </recommendedName>
</protein>
<evidence type="ECO:0008006" key="4">
    <source>
        <dbReference type="Google" id="ProtNLM"/>
    </source>
</evidence>
<evidence type="ECO:0000313" key="2">
    <source>
        <dbReference type="EMBL" id="MPD00681.1"/>
    </source>
</evidence>
<dbReference type="Proteomes" id="UP000324222">
    <property type="component" value="Unassembled WGS sequence"/>
</dbReference>
<comment type="caution">
    <text evidence="2">The sequence shown here is derived from an EMBL/GenBank/DDBJ whole genome shotgun (WGS) entry which is preliminary data.</text>
</comment>
<accession>A0A5B7JUX8</accession>
<reference evidence="2 3" key="1">
    <citation type="submission" date="2019-05" db="EMBL/GenBank/DDBJ databases">
        <title>Another draft genome of Portunus trituberculatus and its Hox gene families provides insights of decapod evolution.</title>
        <authorList>
            <person name="Jeong J.-H."/>
            <person name="Song I."/>
            <person name="Kim S."/>
            <person name="Choi T."/>
            <person name="Kim D."/>
            <person name="Ryu S."/>
            <person name="Kim W."/>
        </authorList>
    </citation>
    <scope>NUCLEOTIDE SEQUENCE [LARGE SCALE GENOMIC DNA]</scope>
    <source>
        <tissue evidence="2">Muscle</tissue>
    </source>
</reference>
<evidence type="ECO:0000256" key="1">
    <source>
        <dbReference type="SAM" id="SignalP"/>
    </source>
</evidence>
<gene>
    <name evidence="2" type="ORF">E2C01_096170</name>
</gene>
<keyword evidence="3" id="KW-1185">Reference proteome</keyword>
<feature type="signal peptide" evidence="1">
    <location>
        <begin position="1"/>
        <end position="26"/>
    </location>
</feature>
<evidence type="ECO:0000313" key="3">
    <source>
        <dbReference type="Proteomes" id="UP000324222"/>
    </source>
</evidence>
<dbReference type="AlphaFoldDB" id="A0A5B7JUX8"/>
<name>A0A5B7JUX8_PORTR</name>
<sequence>MERDCLGQVMVVVVVLLSRTLYPCSAAAAAATAATASSCTQLTEPDIFLITAATLTQRLMMKSLHLERERDLTTLTKHECYLCRTTVTHKIVVFSTDFLLIM</sequence>
<proteinExistence type="predicted"/>
<feature type="chain" id="PRO_5022916475" description="Secreted protein" evidence="1">
    <location>
        <begin position="27"/>
        <end position="102"/>
    </location>
</feature>
<keyword evidence="1" id="KW-0732">Signal</keyword>
<organism evidence="2 3">
    <name type="scientific">Portunus trituberculatus</name>
    <name type="common">Swimming crab</name>
    <name type="synonym">Neptunus trituberculatus</name>
    <dbReference type="NCBI Taxonomy" id="210409"/>
    <lineage>
        <taxon>Eukaryota</taxon>
        <taxon>Metazoa</taxon>
        <taxon>Ecdysozoa</taxon>
        <taxon>Arthropoda</taxon>
        <taxon>Crustacea</taxon>
        <taxon>Multicrustacea</taxon>
        <taxon>Malacostraca</taxon>
        <taxon>Eumalacostraca</taxon>
        <taxon>Eucarida</taxon>
        <taxon>Decapoda</taxon>
        <taxon>Pleocyemata</taxon>
        <taxon>Brachyura</taxon>
        <taxon>Eubrachyura</taxon>
        <taxon>Portunoidea</taxon>
        <taxon>Portunidae</taxon>
        <taxon>Portuninae</taxon>
        <taxon>Portunus</taxon>
    </lineage>
</organism>
<dbReference type="EMBL" id="VSRR010123889">
    <property type="protein sequence ID" value="MPD00681.1"/>
    <property type="molecule type" value="Genomic_DNA"/>
</dbReference>